<feature type="region of interest" description="Disordered" evidence="2">
    <location>
        <begin position="57"/>
        <end position="85"/>
    </location>
</feature>
<dbReference type="InterPro" id="IPR035093">
    <property type="entry name" value="RelE/ParE_toxin_dom_sf"/>
</dbReference>
<accession>A0A6P2NPV3</accession>
<dbReference type="Proteomes" id="UP000494330">
    <property type="component" value="Unassembled WGS sequence"/>
</dbReference>
<dbReference type="EMBL" id="CABVQD010000017">
    <property type="protein sequence ID" value="VWB96825.1"/>
    <property type="molecule type" value="Genomic_DNA"/>
</dbReference>
<dbReference type="Pfam" id="PF05016">
    <property type="entry name" value="ParE_toxin"/>
    <property type="match status" value="1"/>
</dbReference>
<evidence type="ECO:0000256" key="2">
    <source>
        <dbReference type="SAM" id="MobiDB-lite"/>
    </source>
</evidence>
<evidence type="ECO:0000313" key="4">
    <source>
        <dbReference type="Proteomes" id="UP000494330"/>
    </source>
</evidence>
<dbReference type="AlphaFoldDB" id="A0A6P2NPV3"/>
<keyword evidence="1" id="KW-1277">Toxin-antitoxin system</keyword>
<dbReference type="Gene3D" id="3.30.2310.20">
    <property type="entry name" value="RelE-like"/>
    <property type="match status" value="1"/>
</dbReference>
<dbReference type="RefSeq" id="WP_034197212.1">
    <property type="nucleotide sequence ID" value="NZ_CABVQD010000017.1"/>
</dbReference>
<name>A0A6P2NPV3_9BURK</name>
<feature type="compositionally biased region" description="Polar residues" evidence="2">
    <location>
        <begin position="69"/>
        <end position="78"/>
    </location>
</feature>
<keyword evidence="4" id="KW-1185">Reference proteome</keyword>
<dbReference type="InterPro" id="IPR007712">
    <property type="entry name" value="RelE/ParE_toxin"/>
</dbReference>
<protein>
    <submittedName>
        <fullName evidence="3">Plasmid stabilization protein ParE</fullName>
    </submittedName>
</protein>
<reference evidence="3 4" key="1">
    <citation type="submission" date="2019-09" db="EMBL/GenBank/DDBJ databases">
        <authorList>
            <person name="Depoorter E."/>
        </authorList>
    </citation>
    <scope>NUCLEOTIDE SEQUENCE [LARGE SCALE GENOMIC DNA]</scope>
    <source>
        <strain evidence="3">LMG 30113</strain>
    </source>
</reference>
<gene>
    <name evidence="3" type="ORF">BPA30113_04522</name>
</gene>
<evidence type="ECO:0000313" key="3">
    <source>
        <dbReference type="EMBL" id="VWB96825.1"/>
    </source>
</evidence>
<proteinExistence type="predicted"/>
<feature type="compositionally biased region" description="Basic residues" evidence="2">
    <location>
        <begin position="57"/>
        <end position="68"/>
    </location>
</feature>
<evidence type="ECO:0000256" key="1">
    <source>
        <dbReference type="ARBA" id="ARBA00022649"/>
    </source>
</evidence>
<sequence>MPVKSRTVRLTPLAETDLEDIWSYTVERWSPEQAERYVGELAAAFERLACGEWLGRPRKSGAARRSRNTTRACWSGDSSAPVDLQ</sequence>
<organism evidence="3 4">
    <name type="scientific">Burkholderia paludis</name>
    <dbReference type="NCBI Taxonomy" id="1506587"/>
    <lineage>
        <taxon>Bacteria</taxon>
        <taxon>Pseudomonadati</taxon>
        <taxon>Pseudomonadota</taxon>
        <taxon>Betaproteobacteria</taxon>
        <taxon>Burkholderiales</taxon>
        <taxon>Burkholderiaceae</taxon>
        <taxon>Burkholderia</taxon>
        <taxon>Burkholderia cepacia complex</taxon>
    </lineage>
</organism>